<dbReference type="Proteomes" id="UP000640489">
    <property type="component" value="Unassembled WGS sequence"/>
</dbReference>
<proteinExistence type="predicted"/>
<dbReference type="SUPFAM" id="SSF141694">
    <property type="entry name" value="AF2212/PG0164-like"/>
    <property type="match status" value="1"/>
</dbReference>
<sequence>MVGHTFSGELWEYAAGEPGSWHFITLPDDVVDDVLAEAGPRRGFGSVRVEASIGTTTWRTSLFPDSASASLVLPVKKDVRTAQRIEAGSRCEVTLHLLLP</sequence>
<comment type="caution">
    <text evidence="1">The sequence shown here is derived from an EMBL/GenBank/DDBJ whole genome shotgun (WGS) entry which is preliminary data.</text>
</comment>
<dbReference type="AlphaFoldDB" id="A0A930VIN9"/>
<dbReference type="InterPro" id="IPR015018">
    <property type="entry name" value="DUF1905"/>
</dbReference>
<dbReference type="RefSeq" id="WP_194707820.1">
    <property type="nucleotide sequence ID" value="NZ_JADKPN010000010.1"/>
</dbReference>
<evidence type="ECO:0000313" key="2">
    <source>
        <dbReference type="Proteomes" id="UP000640489"/>
    </source>
</evidence>
<keyword evidence="2" id="KW-1185">Reference proteome</keyword>
<dbReference type="EMBL" id="JADKPN010000010">
    <property type="protein sequence ID" value="MBF4764635.1"/>
    <property type="molecule type" value="Genomic_DNA"/>
</dbReference>
<dbReference type="InterPro" id="IPR037079">
    <property type="entry name" value="AF2212/PG0164-like_sf"/>
</dbReference>
<dbReference type="Gene3D" id="2.40.30.100">
    <property type="entry name" value="AF2212/PG0164-like"/>
    <property type="match status" value="1"/>
</dbReference>
<evidence type="ECO:0000313" key="1">
    <source>
        <dbReference type="EMBL" id="MBF4764635.1"/>
    </source>
</evidence>
<protein>
    <submittedName>
        <fullName evidence="1">DUF1905 domain-containing protein</fullName>
    </submittedName>
</protein>
<organism evidence="1 2">
    <name type="scientific">Nocardioides islandensis</name>
    <dbReference type="NCBI Taxonomy" id="433663"/>
    <lineage>
        <taxon>Bacteria</taxon>
        <taxon>Bacillati</taxon>
        <taxon>Actinomycetota</taxon>
        <taxon>Actinomycetes</taxon>
        <taxon>Propionibacteriales</taxon>
        <taxon>Nocardioidaceae</taxon>
        <taxon>Nocardioides</taxon>
    </lineage>
</organism>
<name>A0A930VIN9_9ACTN</name>
<gene>
    <name evidence="1" type="ORF">ISU07_16005</name>
</gene>
<accession>A0A930VIN9</accession>
<reference evidence="1" key="1">
    <citation type="submission" date="2020-11" db="EMBL/GenBank/DDBJ databases">
        <title>Nocardioides sp. nov., isolated from Soil of Cynanchum wilfordii Hemsley rhizosphere.</title>
        <authorList>
            <person name="Lee J.-S."/>
            <person name="Suh M.K."/>
            <person name="Kim J.-S."/>
        </authorList>
    </citation>
    <scope>NUCLEOTIDE SEQUENCE</scope>
    <source>
        <strain evidence="1">KCTC 19275</strain>
    </source>
</reference>
<dbReference type="Pfam" id="PF08922">
    <property type="entry name" value="DUF1905"/>
    <property type="match status" value="1"/>
</dbReference>